<dbReference type="AlphaFoldDB" id="A0A846ZQJ0"/>
<evidence type="ECO:0000313" key="3">
    <source>
        <dbReference type="EMBL" id="NKZ39788.1"/>
    </source>
</evidence>
<dbReference type="SUPFAM" id="SSF47473">
    <property type="entry name" value="EF-hand"/>
    <property type="match status" value="1"/>
</dbReference>
<organism evidence="3 4">
    <name type="scientific">Oleiagrimonas citrea</name>
    <dbReference type="NCBI Taxonomy" id="1665687"/>
    <lineage>
        <taxon>Bacteria</taxon>
        <taxon>Pseudomonadati</taxon>
        <taxon>Pseudomonadota</taxon>
        <taxon>Gammaproteobacteria</taxon>
        <taxon>Lysobacterales</taxon>
        <taxon>Rhodanobacteraceae</taxon>
        <taxon>Oleiagrimonas</taxon>
    </lineage>
</organism>
<name>A0A846ZQJ0_9GAMM</name>
<gene>
    <name evidence="3" type="ORF">HF690_12600</name>
</gene>
<evidence type="ECO:0000256" key="1">
    <source>
        <dbReference type="SAM" id="SignalP"/>
    </source>
</evidence>
<feature type="signal peptide" evidence="1">
    <location>
        <begin position="1"/>
        <end position="41"/>
    </location>
</feature>
<protein>
    <recommendedName>
        <fullName evidence="2">EF-hand domain-containing protein</fullName>
    </recommendedName>
</protein>
<dbReference type="EMBL" id="JAAZQD010000005">
    <property type="protein sequence ID" value="NKZ39788.1"/>
    <property type="molecule type" value="Genomic_DNA"/>
</dbReference>
<dbReference type="Pfam" id="PF13202">
    <property type="entry name" value="EF-hand_5"/>
    <property type="match status" value="1"/>
</dbReference>
<keyword evidence="1" id="KW-0732">Signal</keyword>
<evidence type="ECO:0000259" key="2">
    <source>
        <dbReference type="PROSITE" id="PS50222"/>
    </source>
</evidence>
<dbReference type="GO" id="GO:0005509">
    <property type="term" value="F:calcium ion binding"/>
    <property type="evidence" value="ECO:0007669"/>
    <property type="project" value="InterPro"/>
</dbReference>
<dbReference type="InterPro" id="IPR002048">
    <property type="entry name" value="EF_hand_dom"/>
</dbReference>
<evidence type="ECO:0000313" key="4">
    <source>
        <dbReference type="Proteomes" id="UP000541636"/>
    </source>
</evidence>
<feature type="domain" description="EF-hand" evidence="2">
    <location>
        <begin position="95"/>
        <end position="130"/>
    </location>
</feature>
<dbReference type="PROSITE" id="PS50222">
    <property type="entry name" value="EF_HAND_2"/>
    <property type="match status" value="1"/>
</dbReference>
<proteinExistence type="predicted"/>
<keyword evidence="4" id="KW-1185">Reference proteome</keyword>
<comment type="caution">
    <text evidence="3">The sequence shown here is derived from an EMBL/GenBank/DDBJ whole genome shotgun (WGS) entry which is preliminary data.</text>
</comment>
<dbReference type="InterPro" id="IPR018247">
    <property type="entry name" value="EF_Hand_1_Ca_BS"/>
</dbReference>
<reference evidence="3 4" key="1">
    <citation type="journal article" date="2017" name="Int. J. Syst. Evol. Microbiol.">
        <title>Oleiagrimonas citrea sp. nov., a marine bacterium isolated from tidal flat sediment and emended description of the genus Oleiagrimonas Fang et al. 2015 and Oleiagrimonas soli.</title>
        <authorList>
            <person name="Yang S.H."/>
            <person name="Seo H.S."/>
            <person name="Seong C.N."/>
            <person name="Kwon K.K."/>
        </authorList>
    </citation>
    <scope>NUCLEOTIDE SEQUENCE [LARGE SCALE GENOMIC DNA]</scope>
    <source>
        <strain evidence="3 4">MEBiC09124</strain>
    </source>
</reference>
<sequence>MNGNRAPRGSAHTEDIAMRITKSLTSMTALALCLAAVPAFAAHAAGASVNIAQSTPQTTTDASSSRIVVTVRKVYFFDQLDRNHNGLLSRAELPLDLRDLRRNFLRADFDHNGQISPMEYVLFTRGLAPQYAGVSHAYIYVYGRPHEYPRRISTEEM</sequence>
<dbReference type="RefSeq" id="WP_146742333.1">
    <property type="nucleotide sequence ID" value="NZ_JAAZQD010000005.1"/>
</dbReference>
<feature type="chain" id="PRO_5032271433" description="EF-hand domain-containing protein" evidence="1">
    <location>
        <begin position="42"/>
        <end position="157"/>
    </location>
</feature>
<dbReference type="Gene3D" id="1.10.238.10">
    <property type="entry name" value="EF-hand"/>
    <property type="match status" value="1"/>
</dbReference>
<accession>A0A846ZQJ0</accession>
<dbReference type="Proteomes" id="UP000541636">
    <property type="component" value="Unassembled WGS sequence"/>
</dbReference>
<dbReference type="PROSITE" id="PS00018">
    <property type="entry name" value="EF_HAND_1"/>
    <property type="match status" value="1"/>
</dbReference>
<dbReference type="InterPro" id="IPR011992">
    <property type="entry name" value="EF-hand-dom_pair"/>
</dbReference>